<evidence type="ECO:0000256" key="14">
    <source>
        <dbReference type="SAM" id="MobiDB-lite"/>
    </source>
</evidence>
<dbReference type="GO" id="GO:0000492">
    <property type="term" value="P:box C/D snoRNP assembly"/>
    <property type="evidence" value="ECO:0007669"/>
    <property type="project" value="TreeGrafter"/>
</dbReference>
<dbReference type="PANTHER" id="PTHR13483">
    <property type="entry name" value="BOX C_D SNORNA PROTEIN 1-RELATED"/>
    <property type="match status" value="1"/>
</dbReference>
<dbReference type="CDD" id="cd23023">
    <property type="entry name" value="zf-HIT_BCD1"/>
    <property type="match status" value="1"/>
</dbReference>
<evidence type="ECO:0000256" key="4">
    <source>
        <dbReference type="ARBA" id="ARBA00022723"/>
    </source>
</evidence>
<dbReference type="EMBL" id="NPIC01000003">
    <property type="protein sequence ID" value="RDL37246.1"/>
    <property type="molecule type" value="Genomic_DNA"/>
</dbReference>
<comment type="subunit">
    <text evidence="10">Interacts with FBL, SNU13, NOP58, NUFIP1, RUVBL1, RUVBL2 and TAF9. Interacts (via HIT-type zinc finger) with the RUVBL1/RUVBL2 complex in the presence of ADP.</text>
</comment>
<dbReference type="Pfam" id="PF25790">
    <property type="entry name" value="BCD1"/>
    <property type="match status" value="1"/>
</dbReference>
<feature type="compositionally biased region" description="Basic and acidic residues" evidence="14">
    <location>
        <begin position="97"/>
        <end position="108"/>
    </location>
</feature>
<dbReference type="GO" id="GO:0000463">
    <property type="term" value="P:maturation of LSU-rRNA from tricistronic rRNA transcript (SSU-rRNA, 5.8S rRNA, LSU-rRNA)"/>
    <property type="evidence" value="ECO:0007669"/>
    <property type="project" value="TreeGrafter"/>
</dbReference>
<keyword evidence="6" id="KW-0862">Zinc</keyword>
<comment type="function">
    <text evidence="8">Required for box C/D snoRNAs accumulation involved in snoRNA processing, snoRNA transport to the nucleolus and ribosome biogenesis.</text>
</comment>
<organism evidence="16 17">
    <name type="scientific">Venustampulla echinocandica</name>
    <dbReference type="NCBI Taxonomy" id="2656787"/>
    <lineage>
        <taxon>Eukaryota</taxon>
        <taxon>Fungi</taxon>
        <taxon>Dikarya</taxon>
        <taxon>Ascomycota</taxon>
        <taxon>Pezizomycotina</taxon>
        <taxon>Leotiomycetes</taxon>
        <taxon>Helotiales</taxon>
        <taxon>Pleuroascaceae</taxon>
        <taxon>Venustampulla</taxon>
    </lineage>
</organism>
<dbReference type="InterPro" id="IPR051639">
    <property type="entry name" value="BCD1"/>
</dbReference>
<evidence type="ECO:0000313" key="17">
    <source>
        <dbReference type="Proteomes" id="UP000254866"/>
    </source>
</evidence>
<feature type="region of interest" description="Disordered" evidence="14">
    <location>
        <begin position="341"/>
        <end position="386"/>
    </location>
</feature>
<evidence type="ECO:0000256" key="2">
    <source>
        <dbReference type="ARBA" id="ARBA00022517"/>
    </source>
</evidence>
<dbReference type="Proteomes" id="UP000254866">
    <property type="component" value="Unassembled WGS sequence"/>
</dbReference>
<evidence type="ECO:0000256" key="7">
    <source>
        <dbReference type="ARBA" id="ARBA00022843"/>
    </source>
</evidence>
<dbReference type="Gene3D" id="3.30.60.190">
    <property type="match status" value="1"/>
</dbReference>
<protein>
    <recommendedName>
        <fullName evidence="11">Box C/D snoRNA protein 1</fullName>
    </recommendedName>
    <alternativeName>
        <fullName evidence="12">Zinc finger HIT domain-containing protein 6</fullName>
    </alternativeName>
</protein>
<evidence type="ECO:0000256" key="1">
    <source>
        <dbReference type="ARBA" id="ARBA00022499"/>
    </source>
</evidence>
<dbReference type="Pfam" id="PF04438">
    <property type="entry name" value="zf-HIT"/>
    <property type="match status" value="1"/>
</dbReference>
<feature type="domain" description="HIT-type" evidence="15">
    <location>
        <begin position="10"/>
        <end position="44"/>
    </location>
</feature>
<dbReference type="PROSITE" id="PS51083">
    <property type="entry name" value="ZF_HIT"/>
    <property type="match status" value="1"/>
</dbReference>
<keyword evidence="17" id="KW-1185">Reference proteome</keyword>
<keyword evidence="7" id="KW-0832">Ubl conjugation</keyword>
<dbReference type="InterPro" id="IPR007529">
    <property type="entry name" value="Znf_HIT"/>
</dbReference>
<keyword evidence="3" id="KW-0597">Phosphoprotein</keyword>
<dbReference type="PANTHER" id="PTHR13483:SF11">
    <property type="entry name" value="ZINC FINGER HIT DOMAIN-CONTAINING PROTEIN 3"/>
    <property type="match status" value="1"/>
</dbReference>
<keyword evidence="4" id="KW-0479">Metal-binding</keyword>
<dbReference type="SUPFAM" id="SSF144232">
    <property type="entry name" value="HIT/MYND zinc finger-like"/>
    <property type="match status" value="1"/>
</dbReference>
<evidence type="ECO:0000256" key="13">
    <source>
        <dbReference type="PROSITE-ProRule" id="PRU00453"/>
    </source>
</evidence>
<evidence type="ECO:0000256" key="5">
    <source>
        <dbReference type="ARBA" id="ARBA00022771"/>
    </source>
</evidence>
<dbReference type="FunFam" id="3.30.60.190:FF:000001">
    <property type="entry name" value="box C/D snoRNA protein 1"/>
    <property type="match status" value="1"/>
</dbReference>
<name>A0A370TNZ8_9HELO</name>
<keyword evidence="2" id="KW-0690">Ribosome biogenesis</keyword>
<evidence type="ECO:0000256" key="6">
    <source>
        <dbReference type="ARBA" id="ARBA00022833"/>
    </source>
</evidence>
<gene>
    <name evidence="16" type="ORF">BP5553_04679</name>
</gene>
<evidence type="ECO:0000256" key="9">
    <source>
        <dbReference type="ARBA" id="ARBA00049654"/>
    </source>
</evidence>
<evidence type="ECO:0000256" key="8">
    <source>
        <dbReference type="ARBA" id="ARBA00049598"/>
    </source>
</evidence>
<comment type="similarity">
    <text evidence="9">Belongs to the BCD1 family.</text>
</comment>
<dbReference type="AlphaFoldDB" id="A0A370TNZ8"/>
<evidence type="ECO:0000313" key="16">
    <source>
        <dbReference type="EMBL" id="RDL37246.1"/>
    </source>
</evidence>
<dbReference type="RefSeq" id="XP_031869902.1">
    <property type="nucleotide sequence ID" value="XM_032013302.1"/>
</dbReference>
<dbReference type="InterPro" id="IPR057721">
    <property type="entry name" value="BCD1_alpha/beta"/>
</dbReference>
<keyword evidence="1" id="KW-1017">Isopeptide bond</keyword>
<dbReference type="GO" id="GO:0070761">
    <property type="term" value="C:pre-snoRNP complex"/>
    <property type="evidence" value="ECO:0007669"/>
    <property type="project" value="TreeGrafter"/>
</dbReference>
<keyword evidence="5 13" id="KW-0863">Zinc-finger</keyword>
<evidence type="ECO:0000256" key="11">
    <source>
        <dbReference type="ARBA" id="ARBA00068630"/>
    </source>
</evidence>
<feature type="region of interest" description="Disordered" evidence="14">
    <location>
        <begin position="189"/>
        <end position="221"/>
    </location>
</feature>
<feature type="compositionally biased region" description="Low complexity" evidence="14">
    <location>
        <begin position="354"/>
        <end position="370"/>
    </location>
</feature>
<evidence type="ECO:0000256" key="10">
    <source>
        <dbReference type="ARBA" id="ARBA00061949"/>
    </source>
</evidence>
<proteinExistence type="inferred from homology"/>
<evidence type="ECO:0000256" key="3">
    <source>
        <dbReference type="ARBA" id="ARBA00022553"/>
    </source>
</evidence>
<accession>A0A370TNZ8</accession>
<evidence type="ECO:0000259" key="15">
    <source>
        <dbReference type="PROSITE" id="PS51083"/>
    </source>
</evidence>
<reference evidence="16 17" key="1">
    <citation type="journal article" date="2018" name="IMA Fungus">
        <title>IMA Genome-F 9: Draft genome sequence of Annulohypoxylon stygium, Aspergillus mulundensis, Berkeleyomyces basicola (syn. Thielaviopsis basicola), Ceratocystis smalleyi, two Cercospora beticola strains, Coleophoma cylindrospora, Fusarium fracticaudum, Phialophora cf. hyalina, and Morchella septimelata.</title>
        <authorList>
            <person name="Wingfield B.D."/>
            <person name="Bills G.F."/>
            <person name="Dong Y."/>
            <person name="Huang W."/>
            <person name="Nel W.J."/>
            <person name="Swalarsk-Parry B.S."/>
            <person name="Vaghefi N."/>
            <person name="Wilken P.M."/>
            <person name="An Z."/>
            <person name="de Beer Z.W."/>
            <person name="De Vos L."/>
            <person name="Chen L."/>
            <person name="Duong T.A."/>
            <person name="Gao Y."/>
            <person name="Hammerbacher A."/>
            <person name="Kikkert J.R."/>
            <person name="Li Y."/>
            <person name="Li H."/>
            <person name="Li K."/>
            <person name="Li Q."/>
            <person name="Liu X."/>
            <person name="Ma X."/>
            <person name="Naidoo K."/>
            <person name="Pethybridge S.J."/>
            <person name="Sun J."/>
            <person name="Steenkamp E.T."/>
            <person name="van der Nest M.A."/>
            <person name="van Wyk S."/>
            <person name="Wingfield M.J."/>
            <person name="Xiong C."/>
            <person name="Yue Q."/>
            <person name="Zhang X."/>
        </authorList>
    </citation>
    <scope>NUCLEOTIDE SEQUENCE [LARGE SCALE GENOMIC DNA]</scope>
    <source>
        <strain evidence="16 17">BP 5553</strain>
    </source>
</reference>
<dbReference type="GO" id="GO:0005634">
    <property type="term" value="C:nucleus"/>
    <property type="evidence" value="ECO:0007669"/>
    <property type="project" value="TreeGrafter"/>
</dbReference>
<feature type="compositionally biased region" description="Basic and acidic residues" evidence="14">
    <location>
        <begin position="191"/>
        <end position="214"/>
    </location>
</feature>
<dbReference type="GO" id="GO:0048254">
    <property type="term" value="P:snoRNA localization"/>
    <property type="evidence" value="ECO:0007669"/>
    <property type="project" value="TreeGrafter"/>
</dbReference>
<dbReference type="GeneID" id="43597528"/>
<comment type="caution">
    <text evidence="16">The sequence shown here is derived from an EMBL/GenBank/DDBJ whole genome shotgun (WGS) entry which is preliminary data.</text>
</comment>
<feature type="region of interest" description="Disordered" evidence="14">
    <location>
        <begin position="97"/>
        <end position="122"/>
    </location>
</feature>
<dbReference type="GO" id="GO:0008270">
    <property type="term" value="F:zinc ion binding"/>
    <property type="evidence" value="ECO:0007669"/>
    <property type="project" value="UniProtKB-UniRule"/>
</dbReference>
<dbReference type="OrthoDB" id="272357at2759"/>
<evidence type="ECO:0000256" key="12">
    <source>
        <dbReference type="ARBA" id="ARBA00077531"/>
    </source>
</evidence>
<sequence length="386" mass="43702">MADPLLSSLCSICHINDPKYTCPRCSIQTCSLPCSRRHKLWSSCNGVRDPTVFKPLSQVATPSGIDHDYNFIHSIEHGIERSEKQIVEDRGLVHKEELRVARHGPDRRRQQRRHGPSGETPIDRLLDVMKIKVIRAPKGMSRSVENITNWSKHQKSINWQVEWIRTDAERLLGKAMGNKPLGEAYDEAFEEDRRRKLSDDERKVEKKRKAEQVRQRSAKRVKLDAQHKLDLTAIPRLQNPETGSWDIVTANSSVLNNTREESQAPDEEHSPSANLAFYLYRPNTPSSFPKVLIPINTSKPLTDLLRKREVLEFPTIYIFEHGTPLPEDFMLENKFLTATGQAPLETSDADTEDTASSVADSDTSTSGSDSSEGEVDEVDDQHMEGG</sequence>
<dbReference type="STRING" id="2656787.A0A370TNZ8"/>